<dbReference type="Proteomes" id="UP000193144">
    <property type="component" value="Unassembled WGS sequence"/>
</dbReference>
<organism evidence="2 3">
    <name type="scientific">Clohesyomyces aquaticus</name>
    <dbReference type="NCBI Taxonomy" id="1231657"/>
    <lineage>
        <taxon>Eukaryota</taxon>
        <taxon>Fungi</taxon>
        <taxon>Dikarya</taxon>
        <taxon>Ascomycota</taxon>
        <taxon>Pezizomycotina</taxon>
        <taxon>Dothideomycetes</taxon>
        <taxon>Pleosporomycetidae</taxon>
        <taxon>Pleosporales</taxon>
        <taxon>Lindgomycetaceae</taxon>
        <taxon>Clohesyomyces</taxon>
    </lineage>
</organism>
<evidence type="ECO:0000313" key="3">
    <source>
        <dbReference type="Proteomes" id="UP000193144"/>
    </source>
</evidence>
<comment type="caution">
    <text evidence="2">The sequence shown here is derived from an EMBL/GenBank/DDBJ whole genome shotgun (WGS) entry which is preliminary data.</text>
</comment>
<reference evidence="2 3" key="1">
    <citation type="submission" date="2016-07" db="EMBL/GenBank/DDBJ databases">
        <title>Pervasive Adenine N6-methylation of Active Genes in Fungi.</title>
        <authorList>
            <consortium name="DOE Joint Genome Institute"/>
            <person name="Mondo S.J."/>
            <person name="Dannebaum R.O."/>
            <person name="Kuo R.C."/>
            <person name="Labutti K."/>
            <person name="Haridas S."/>
            <person name="Kuo A."/>
            <person name="Salamov A."/>
            <person name="Ahrendt S.R."/>
            <person name="Lipzen A."/>
            <person name="Sullivan W."/>
            <person name="Andreopoulos W.B."/>
            <person name="Clum A."/>
            <person name="Lindquist E."/>
            <person name="Daum C."/>
            <person name="Ramamoorthy G.K."/>
            <person name="Gryganskyi A."/>
            <person name="Culley D."/>
            <person name="Magnuson J.K."/>
            <person name="James T.Y."/>
            <person name="O'Malley M.A."/>
            <person name="Stajich J.E."/>
            <person name="Spatafora J.W."/>
            <person name="Visel A."/>
            <person name="Grigoriev I.V."/>
        </authorList>
    </citation>
    <scope>NUCLEOTIDE SEQUENCE [LARGE SCALE GENOMIC DNA]</scope>
    <source>
        <strain evidence="2 3">CBS 115471</strain>
    </source>
</reference>
<evidence type="ECO:0008006" key="4">
    <source>
        <dbReference type="Google" id="ProtNLM"/>
    </source>
</evidence>
<gene>
    <name evidence="2" type="ORF">BCR34DRAFT_558928</name>
</gene>
<protein>
    <recommendedName>
        <fullName evidence="4">Secreted protein</fullName>
    </recommendedName>
</protein>
<keyword evidence="3" id="KW-1185">Reference proteome</keyword>
<sequence>MLLLFDSLLDLVLILVPSYSWDLISPRSFLLGASFSLEHSLLGESLSLEHLSPWSIPLLGASLSLEHPSPWSIPLLGEFIRGAYLSLEHGSPMRPATFCTLELLPSF</sequence>
<dbReference type="AlphaFoldDB" id="A0A1Y1ZYC3"/>
<name>A0A1Y1ZYC3_9PLEO</name>
<proteinExistence type="predicted"/>
<evidence type="ECO:0000256" key="1">
    <source>
        <dbReference type="SAM" id="SignalP"/>
    </source>
</evidence>
<dbReference type="EMBL" id="MCFA01000026">
    <property type="protein sequence ID" value="ORY15242.1"/>
    <property type="molecule type" value="Genomic_DNA"/>
</dbReference>
<accession>A0A1Y1ZYC3</accession>
<keyword evidence="1" id="KW-0732">Signal</keyword>
<evidence type="ECO:0000313" key="2">
    <source>
        <dbReference type="EMBL" id="ORY15242.1"/>
    </source>
</evidence>
<feature type="chain" id="PRO_5012417832" description="Secreted protein" evidence="1">
    <location>
        <begin position="21"/>
        <end position="107"/>
    </location>
</feature>
<feature type="signal peptide" evidence="1">
    <location>
        <begin position="1"/>
        <end position="20"/>
    </location>
</feature>